<reference evidence="3" key="1">
    <citation type="submission" date="2024-07" db="EMBL/GenBank/DDBJ databases">
        <title>Two chromosome-level genome assemblies of Korean endemic species Abeliophyllum distichum and Forsythia ovata (Oleaceae).</title>
        <authorList>
            <person name="Jang H."/>
        </authorList>
    </citation>
    <scope>NUCLEOTIDE SEQUENCE [LARGE SCALE GENOMIC DNA]</scope>
</reference>
<dbReference type="Proteomes" id="UP001604336">
    <property type="component" value="Unassembled WGS sequence"/>
</dbReference>
<evidence type="ECO:0000256" key="1">
    <source>
        <dbReference type="SAM" id="MobiDB-lite"/>
    </source>
</evidence>
<organism evidence="2 3">
    <name type="scientific">Abeliophyllum distichum</name>
    <dbReference type="NCBI Taxonomy" id="126358"/>
    <lineage>
        <taxon>Eukaryota</taxon>
        <taxon>Viridiplantae</taxon>
        <taxon>Streptophyta</taxon>
        <taxon>Embryophyta</taxon>
        <taxon>Tracheophyta</taxon>
        <taxon>Spermatophyta</taxon>
        <taxon>Magnoliopsida</taxon>
        <taxon>eudicotyledons</taxon>
        <taxon>Gunneridae</taxon>
        <taxon>Pentapetalae</taxon>
        <taxon>asterids</taxon>
        <taxon>lamiids</taxon>
        <taxon>Lamiales</taxon>
        <taxon>Oleaceae</taxon>
        <taxon>Forsythieae</taxon>
        <taxon>Abeliophyllum</taxon>
    </lineage>
</organism>
<proteinExistence type="predicted"/>
<dbReference type="AlphaFoldDB" id="A0ABD1QZZ8"/>
<feature type="compositionally biased region" description="Low complexity" evidence="1">
    <location>
        <begin position="66"/>
        <end position="78"/>
    </location>
</feature>
<feature type="region of interest" description="Disordered" evidence="1">
    <location>
        <begin position="45"/>
        <end position="78"/>
    </location>
</feature>
<sequence>MNCEMTTLKEFCSVTDGVMFVTLRMSARESHLQLIFGELQISTGKTPANSQFTHQSSQTGPPPTLQRPQIQPSQQQSKPRFITTCAIPTVQTPPPTTATTSLKISQFNITITTSDGTWLEMLSGIWLLI</sequence>
<feature type="compositionally biased region" description="Polar residues" evidence="1">
    <location>
        <begin position="45"/>
        <end position="59"/>
    </location>
</feature>
<keyword evidence="3" id="KW-1185">Reference proteome</keyword>
<comment type="caution">
    <text evidence="2">The sequence shown here is derived from an EMBL/GenBank/DDBJ whole genome shotgun (WGS) entry which is preliminary data.</text>
</comment>
<gene>
    <name evidence="2" type="ORF">Adt_33862</name>
</gene>
<evidence type="ECO:0000313" key="2">
    <source>
        <dbReference type="EMBL" id="KAL2480896.1"/>
    </source>
</evidence>
<dbReference type="EMBL" id="JBFOLK010000010">
    <property type="protein sequence ID" value="KAL2480896.1"/>
    <property type="molecule type" value="Genomic_DNA"/>
</dbReference>
<name>A0ABD1QZZ8_9LAMI</name>
<protein>
    <submittedName>
        <fullName evidence="2">Uncharacterized protein</fullName>
    </submittedName>
</protein>
<accession>A0ABD1QZZ8</accession>
<evidence type="ECO:0000313" key="3">
    <source>
        <dbReference type="Proteomes" id="UP001604336"/>
    </source>
</evidence>